<protein>
    <submittedName>
        <fullName evidence="2">Uncharacterized protein</fullName>
    </submittedName>
</protein>
<evidence type="ECO:0000256" key="1">
    <source>
        <dbReference type="SAM" id="MobiDB-lite"/>
    </source>
</evidence>
<dbReference type="AlphaFoldDB" id="A0A1A7C0Z8"/>
<feature type="region of interest" description="Disordered" evidence="1">
    <location>
        <begin position="1"/>
        <end position="25"/>
    </location>
</feature>
<dbReference type="Proteomes" id="UP000092713">
    <property type="component" value="Unassembled WGS sequence"/>
</dbReference>
<gene>
    <name evidence="2" type="ORF">ASR47_1004253</name>
</gene>
<accession>A0A1A7C0Z8</accession>
<dbReference type="RefSeq" id="WP_065309493.1">
    <property type="nucleotide sequence ID" value="NZ_LOCQ01000059.1"/>
</dbReference>
<evidence type="ECO:0000313" key="3">
    <source>
        <dbReference type="Proteomes" id="UP000092713"/>
    </source>
</evidence>
<sequence>MVSISSAASTLRQVNVSKAETPDARPQKTVAGAAVGAVADGVSISTLAGRLSAAAEHTSERLKGLDHKALQDQLIADDRKVFYELDTAHKTAAAAQLPQPDDKASAKSATAANEFVNSKGANPFAGLSREQLSTISHDESGTFTINERRAAATQAYREESAWRQQVVSQAMQEYNSTGKMTKFFGAVLEHFNGLPPLEQATYPANYASDLQEKIKLDFNYFNHSAGDAGPTKGSIADITNNNKFPAKFDLFDMLGVKLKDWTSQTSQIGS</sequence>
<proteinExistence type="predicted"/>
<dbReference type="PATRIC" id="fig|1747903.4.peg.1512"/>
<dbReference type="OrthoDB" id="6282430at2"/>
<feature type="compositionally biased region" description="Polar residues" evidence="1">
    <location>
        <begin position="1"/>
        <end position="18"/>
    </location>
</feature>
<name>A0A1A7C0Z8_9BURK</name>
<keyword evidence="3" id="KW-1185">Reference proteome</keyword>
<organism evidence="2 3">
    <name type="scientific">Janthinobacterium psychrotolerans</name>
    <dbReference type="NCBI Taxonomy" id="1747903"/>
    <lineage>
        <taxon>Bacteria</taxon>
        <taxon>Pseudomonadati</taxon>
        <taxon>Pseudomonadota</taxon>
        <taxon>Betaproteobacteria</taxon>
        <taxon>Burkholderiales</taxon>
        <taxon>Oxalobacteraceae</taxon>
        <taxon>Janthinobacterium</taxon>
    </lineage>
</organism>
<evidence type="ECO:0000313" key="2">
    <source>
        <dbReference type="EMBL" id="OBV37978.1"/>
    </source>
</evidence>
<comment type="caution">
    <text evidence="2">The sequence shown here is derived from an EMBL/GenBank/DDBJ whole genome shotgun (WGS) entry which is preliminary data.</text>
</comment>
<dbReference type="EMBL" id="LOCQ01000059">
    <property type="protein sequence ID" value="OBV37978.1"/>
    <property type="molecule type" value="Genomic_DNA"/>
</dbReference>
<reference evidence="2 3" key="1">
    <citation type="submission" date="2016-04" db="EMBL/GenBank/DDBJ databases">
        <title>Draft genome sequence of Janthinobacterium psychrotolerans sp. nov., isolated from freshwater sediments in Denmark.</title>
        <authorList>
            <person name="Gong X."/>
            <person name="Skrivergaard S."/>
            <person name="Korsgaard B.S."/>
            <person name="Schreiber L."/>
            <person name="Marshall I.P."/>
            <person name="Finster K."/>
            <person name="Schramm A."/>
        </authorList>
    </citation>
    <scope>NUCLEOTIDE SEQUENCE [LARGE SCALE GENOMIC DNA]</scope>
    <source>
        <strain evidence="2 3">S3-2</strain>
    </source>
</reference>